<organism evidence="17 18">
    <name type="scientific">Anabarilius grahami</name>
    <name type="common">Kanglang fish</name>
    <name type="synonym">Barilius grahami</name>
    <dbReference type="NCBI Taxonomy" id="495550"/>
    <lineage>
        <taxon>Eukaryota</taxon>
        <taxon>Metazoa</taxon>
        <taxon>Chordata</taxon>
        <taxon>Craniata</taxon>
        <taxon>Vertebrata</taxon>
        <taxon>Euteleostomi</taxon>
        <taxon>Actinopterygii</taxon>
        <taxon>Neopterygii</taxon>
        <taxon>Teleostei</taxon>
        <taxon>Ostariophysi</taxon>
        <taxon>Cypriniformes</taxon>
        <taxon>Xenocyprididae</taxon>
        <taxon>Xenocypridinae</taxon>
        <taxon>Xenocypridinae incertae sedis</taxon>
        <taxon>Anabarilius</taxon>
    </lineage>
</organism>
<dbReference type="GO" id="GO:0004767">
    <property type="term" value="F:sphingomyelin phosphodiesterase activity"/>
    <property type="evidence" value="ECO:0007669"/>
    <property type="project" value="UniProtKB-EC"/>
</dbReference>
<dbReference type="GO" id="GO:0006665">
    <property type="term" value="P:sphingolipid metabolic process"/>
    <property type="evidence" value="ECO:0007669"/>
    <property type="project" value="UniProtKB-KW"/>
</dbReference>
<evidence type="ECO:0000256" key="15">
    <source>
        <dbReference type="SAM" id="Phobius"/>
    </source>
</evidence>
<dbReference type="InterPro" id="IPR038772">
    <property type="entry name" value="Sph/SMPD2-like"/>
</dbReference>
<keyword evidence="6 15" id="KW-0812">Transmembrane</keyword>
<keyword evidence="12" id="KW-0443">Lipid metabolism</keyword>
<protein>
    <recommendedName>
        <fullName evidence="5">sphingomyelin phosphodiesterase</fullName>
        <ecNumber evidence="5">3.1.4.12</ecNumber>
    </recommendedName>
</protein>
<dbReference type="PANTHER" id="PTHR16320:SF24">
    <property type="entry name" value="PHOSPHODIESTERASE, PUTATIVE-RELATED"/>
    <property type="match status" value="1"/>
</dbReference>
<dbReference type="PANTHER" id="PTHR16320">
    <property type="entry name" value="SPHINGOMYELINASE FAMILY MEMBER"/>
    <property type="match status" value="1"/>
</dbReference>
<evidence type="ECO:0000313" key="18">
    <source>
        <dbReference type="Proteomes" id="UP000281406"/>
    </source>
</evidence>
<dbReference type="AlphaFoldDB" id="A0A3N0YFD5"/>
<evidence type="ECO:0000256" key="7">
    <source>
        <dbReference type="ARBA" id="ARBA00022723"/>
    </source>
</evidence>
<accession>A0A3N0YFD5</accession>
<keyword evidence="7" id="KW-0479">Metal-binding</keyword>
<dbReference type="OrthoDB" id="387657at2759"/>
<dbReference type="EMBL" id="RJVU01043382">
    <property type="protein sequence ID" value="ROL44867.1"/>
    <property type="molecule type" value="Genomic_DNA"/>
</dbReference>
<comment type="similarity">
    <text evidence="4">Belongs to the neutral sphingomyelinase family.</text>
</comment>
<keyword evidence="11 15" id="KW-1133">Transmembrane helix</keyword>
<feature type="region of interest" description="Disordered" evidence="14">
    <location>
        <begin position="466"/>
        <end position="490"/>
    </location>
</feature>
<evidence type="ECO:0000256" key="4">
    <source>
        <dbReference type="ARBA" id="ARBA00006335"/>
    </source>
</evidence>
<keyword evidence="18" id="KW-1185">Reference proteome</keyword>
<keyword evidence="8" id="KW-0378">Hydrolase</keyword>
<evidence type="ECO:0000256" key="3">
    <source>
        <dbReference type="ARBA" id="ARBA00004991"/>
    </source>
</evidence>
<keyword evidence="13 15" id="KW-0472">Membrane</keyword>
<evidence type="ECO:0000256" key="1">
    <source>
        <dbReference type="ARBA" id="ARBA00004141"/>
    </source>
</evidence>
<comment type="subcellular location">
    <subcellularLocation>
        <location evidence="1">Membrane</location>
        <topology evidence="1">Multi-pass membrane protein</topology>
    </subcellularLocation>
</comment>
<evidence type="ECO:0000313" key="17">
    <source>
        <dbReference type="EMBL" id="ROL44867.1"/>
    </source>
</evidence>
<dbReference type="InterPro" id="IPR036691">
    <property type="entry name" value="Endo/exonu/phosph_ase_sf"/>
</dbReference>
<evidence type="ECO:0000256" key="12">
    <source>
        <dbReference type="ARBA" id="ARBA00023098"/>
    </source>
</evidence>
<comment type="pathway">
    <text evidence="2">Lipid metabolism; sphingolipid metabolism.</text>
</comment>
<dbReference type="InterPro" id="IPR005135">
    <property type="entry name" value="Endo/exonuclease/phosphatase"/>
</dbReference>
<evidence type="ECO:0000256" key="5">
    <source>
        <dbReference type="ARBA" id="ARBA00012369"/>
    </source>
</evidence>
<evidence type="ECO:0000256" key="8">
    <source>
        <dbReference type="ARBA" id="ARBA00022801"/>
    </source>
</evidence>
<dbReference type="Gene3D" id="3.60.10.10">
    <property type="entry name" value="Endonuclease/exonuclease/phosphatase"/>
    <property type="match status" value="1"/>
</dbReference>
<reference evidence="17 18" key="1">
    <citation type="submission" date="2018-10" db="EMBL/GenBank/DDBJ databases">
        <title>Genome assembly for a Yunnan-Guizhou Plateau 3E fish, Anabarilius grahami (Regan), and its evolutionary and genetic applications.</title>
        <authorList>
            <person name="Jiang W."/>
        </authorList>
    </citation>
    <scope>NUCLEOTIDE SEQUENCE [LARGE SCALE GENOMIC DNA]</scope>
    <source>
        <strain evidence="17">AG-KIZ</strain>
        <tissue evidence="17">Muscle</tissue>
    </source>
</reference>
<dbReference type="Pfam" id="PF03372">
    <property type="entry name" value="Exo_endo_phos"/>
    <property type="match status" value="1"/>
</dbReference>
<proteinExistence type="inferred from homology"/>
<keyword evidence="10" id="KW-0746">Sphingolipid metabolism</keyword>
<evidence type="ECO:0000256" key="6">
    <source>
        <dbReference type="ARBA" id="ARBA00022692"/>
    </source>
</evidence>
<dbReference type="GO" id="GO:0046872">
    <property type="term" value="F:metal ion binding"/>
    <property type="evidence" value="ECO:0007669"/>
    <property type="project" value="UniProtKB-KW"/>
</dbReference>
<dbReference type="Proteomes" id="UP000281406">
    <property type="component" value="Unassembled WGS sequence"/>
</dbReference>
<comment type="caution">
    <text evidence="17">The sequence shown here is derived from an EMBL/GenBank/DDBJ whole genome shotgun (WGS) entry which is preliminary data.</text>
</comment>
<dbReference type="SUPFAM" id="SSF56219">
    <property type="entry name" value="DNase I-like"/>
    <property type="match status" value="1"/>
</dbReference>
<evidence type="ECO:0000256" key="9">
    <source>
        <dbReference type="ARBA" id="ARBA00022842"/>
    </source>
</evidence>
<feature type="transmembrane region" description="Helical" evidence="15">
    <location>
        <begin position="420"/>
        <end position="438"/>
    </location>
</feature>
<evidence type="ECO:0000259" key="16">
    <source>
        <dbReference type="Pfam" id="PF03372"/>
    </source>
</evidence>
<evidence type="ECO:0000256" key="13">
    <source>
        <dbReference type="ARBA" id="ARBA00023136"/>
    </source>
</evidence>
<gene>
    <name evidence="17" type="ORF">DPX16_10919</name>
</gene>
<name>A0A3N0YFD5_ANAGA</name>
<evidence type="ECO:0000256" key="11">
    <source>
        <dbReference type="ARBA" id="ARBA00022989"/>
    </source>
</evidence>
<dbReference type="GO" id="GO:0016020">
    <property type="term" value="C:membrane"/>
    <property type="evidence" value="ECO:0007669"/>
    <property type="project" value="UniProtKB-SubCell"/>
</dbReference>
<evidence type="ECO:0000256" key="14">
    <source>
        <dbReference type="SAM" id="MobiDB-lite"/>
    </source>
</evidence>
<sequence>MKPELRGTMATELPAKLRVFSLNCWGIRFLSQHCAQRYEMIGELLDKEQHDIALLQEVWSEKDFLFLKGKLSSSHPHTHYFKSGVIGSGLAVFSKHRIQDALLYQYSLNGYPYMLRHGDWFGGKAVGLVIVDVFGLKAHVYVTHLHAEYSRAQDEYLPHRIVQSWELLQFVRHTSCGADLVILGGDLNMHPQDLGNRLLRSHTGLRDCFTETDMFDGCEDGHTLIADNHFTKKQDLIPFEKGIRIDYILIKAASEHFVLKVDVLEAGKLGKRKDLSEFDKDPIVMAIRLGLSISKTAALVGCSRSAEGSQRVNMKCESLSTTKGSVNDKPFPFSDHEALTAELALLRSEDSRQHGWRNAPPVSERMDVTAEARAVVKEGLCQTEALRDKAVRLMCGTLVLLLLALLPCLCHSSFSTAGFLGAVCMGALLSGALLYLLFTTHIKVLKETEDQMLLTSDELQTKLTGCRVSGSSSSDSSPELQPSRPFKREE</sequence>
<evidence type="ECO:0000256" key="2">
    <source>
        <dbReference type="ARBA" id="ARBA00004760"/>
    </source>
</evidence>
<feature type="domain" description="Endonuclease/exonuclease/phosphatase" evidence="16">
    <location>
        <begin position="21"/>
        <end position="256"/>
    </location>
</feature>
<comment type="pathway">
    <text evidence="3">Sphingolipid metabolism.</text>
</comment>
<evidence type="ECO:0000256" key="10">
    <source>
        <dbReference type="ARBA" id="ARBA00022919"/>
    </source>
</evidence>
<dbReference type="EC" id="3.1.4.12" evidence="5"/>
<keyword evidence="9" id="KW-0460">Magnesium</keyword>